<feature type="signal peptide" evidence="1">
    <location>
        <begin position="1"/>
        <end position="19"/>
    </location>
</feature>
<protein>
    <submittedName>
        <fullName evidence="2">Polymerase</fullName>
    </submittedName>
</protein>
<proteinExistence type="predicted"/>
<evidence type="ECO:0000313" key="2">
    <source>
        <dbReference type="EMBL" id="QKJ30934.1"/>
    </source>
</evidence>
<evidence type="ECO:0000256" key="1">
    <source>
        <dbReference type="SAM" id="SignalP"/>
    </source>
</evidence>
<reference evidence="2 3" key="1">
    <citation type="submission" date="2020-05" db="EMBL/GenBank/DDBJ databases">
        <title>Mucilaginibacter mali sp. nov.</title>
        <authorList>
            <person name="Kim H.S."/>
            <person name="Lee K.C."/>
            <person name="Suh M.K."/>
            <person name="Kim J.-S."/>
            <person name="Han K.-I."/>
            <person name="Eom M.K."/>
            <person name="Shin Y.K."/>
            <person name="Lee J.-S."/>
        </authorList>
    </citation>
    <scope>NUCLEOTIDE SEQUENCE [LARGE SCALE GENOMIC DNA]</scope>
    <source>
        <strain evidence="2 3">G2-14</strain>
    </source>
</reference>
<dbReference type="RefSeq" id="WP_173415603.1">
    <property type="nucleotide sequence ID" value="NZ_CP054139.1"/>
</dbReference>
<dbReference type="Gene3D" id="2.40.160.50">
    <property type="entry name" value="membrane protein fhac: a member of the omp85/tpsb transporter family"/>
    <property type="match status" value="1"/>
</dbReference>
<sequence>MKKLIALIALALLATPLFAQKNLLPKFVRKMLFEKDSSKHSSYFLLPVLSSAPETGVEIGGSVLYSFYTDTLSNDTRVSNIFGYGTITTKGQSRLSLSTVYWAPHNTWKYTAGISYINFPFDFYGIGPDTYKANKDHLGQKRFKLNVEADKRFGKYVYLGFMLGGFDYKFTNENPGGSFDTNPNVVDKKGGTSALAGPVFIFDTRNNNTYTTRGIMITSYFNLYQGLGIDYDTYKGGLFNIEISQYNLLTKRLVLGFDIQNQNLTGARSPFYLLPTLGSDEMMRGFYNGRYRDRNLIAGQAELRYRLSDRIGIAGFAGGGTVYNKSFTLSSLKPNYGGGLRYFFDVEKGLTIRADYGFGQKVPGEERQSGFYLALGEAF</sequence>
<gene>
    <name evidence="2" type="ORF">HQ865_14640</name>
</gene>
<dbReference type="Proteomes" id="UP000505355">
    <property type="component" value="Chromosome"/>
</dbReference>
<accession>A0A7D4TPT1</accession>
<dbReference type="EMBL" id="CP054139">
    <property type="protein sequence ID" value="QKJ30934.1"/>
    <property type="molecule type" value="Genomic_DNA"/>
</dbReference>
<organism evidence="2 3">
    <name type="scientific">Mucilaginibacter mali</name>
    <dbReference type="NCBI Taxonomy" id="2740462"/>
    <lineage>
        <taxon>Bacteria</taxon>
        <taxon>Pseudomonadati</taxon>
        <taxon>Bacteroidota</taxon>
        <taxon>Sphingobacteriia</taxon>
        <taxon>Sphingobacteriales</taxon>
        <taxon>Sphingobacteriaceae</taxon>
        <taxon>Mucilaginibacter</taxon>
    </lineage>
</organism>
<dbReference type="AlphaFoldDB" id="A0A7D4TPT1"/>
<name>A0A7D4TPT1_9SPHI</name>
<feature type="chain" id="PRO_5028889430" evidence="1">
    <location>
        <begin position="20"/>
        <end position="379"/>
    </location>
</feature>
<dbReference type="KEGG" id="mmab:HQ865_14640"/>
<keyword evidence="3" id="KW-1185">Reference proteome</keyword>
<keyword evidence="1" id="KW-0732">Signal</keyword>
<evidence type="ECO:0000313" key="3">
    <source>
        <dbReference type="Proteomes" id="UP000505355"/>
    </source>
</evidence>